<dbReference type="InterPro" id="IPR009875">
    <property type="entry name" value="PilZ_domain"/>
</dbReference>
<reference evidence="2" key="1">
    <citation type="submission" date="2022-12" db="EMBL/GenBank/DDBJ databases">
        <title>Bacterial isolates from different developmental stages of Nematostella vectensis.</title>
        <authorList>
            <person name="Fraune S."/>
        </authorList>
    </citation>
    <scope>NUCLEOTIDE SEQUENCE</scope>
    <source>
        <strain evidence="2">G21632-S1</strain>
    </source>
</reference>
<feature type="domain" description="PilZ" evidence="1">
    <location>
        <begin position="20"/>
        <end position="105"/>
    </location>
</feature>
<dbReference type="EMBL" id="JAPWGW010000005">
    <property type="protein sequence ID" value="MCZ4299333.1"/>
    <property type="molecule type" value="Genomic_DNA"/>
</dbReference>
<name>A0ABT4LYZ1_9PROT</name>
<dbReference type="Pfam" id="PF07238">
    <property type="entry name" value="PilZ"/>
    <property type="match status" value="2"/>
</dbReference>
<protein>
    <submittedName>
        <fullName evidence="2">PilZ domain-containing protein</fullName>
    </submittedName>
</protein>
<evidence type="ECO:0000313" key="3">
    <source>
        <dbReference type="Proteomes" id="UP001083770"/>
    </source>
</evidence>
<dbReference type="RefSeq" id="WP_269403336.1">
    <property type="nucleotide sequence ID" value="NZ_JAPWGW010000005.1"/>
</dbReference>
<gene>
    <name evidence="2" type="ORF">O4G74_14800</name>
</gene>
<evidence type="ECO:0000259" key="1">
    <source>
        <dbReference type="Pfam" id="PF07238"/>
    </source>
</evidence>
<feature type="domain" description="PilZ" evidence="1">
    <location>
        <begin position="123"/>
        <end position="193"/>
    </location>
</feature>
<accession>A0ABT4LYZ1</accession>
<keyword evidence="3" id="KW-1185">Reference proteome</keyword>
<comment type="caution">
    <text evidence="2">The sequence shown here is derived from an EMBL/GenBank/DDBJ whole genome shotgun (WGS) entry which is preliminary data.</text>
</comment>
<dbReference type="Gene3D" id="2.40.10.220">
    <property type="entry name" value="predicted glycosyltransferase like domains"/>
    <property type="match status" value="2"/>
</dbReference>
<evidence type="ECO:0000313" key="2">
    <source>
        <dbReference type="EMBL" id="MCZ4299333.1"/>
    </source>
</evidence>
<dbReference type="Proteomes" id="UP001083770">
    <property type="component" value="Unassembled WGS sequence"/>
</dbReference>
<organism evidence="2 3">
    <name type="scientific">Henriciella marina</name>
    <dbReference type="NCBI Taxonomy" id="453851"/>
    <lineage>
        <taxon>Bacteria</taxon>
        <taxon>Pseudomonadati</taxon>
        <taxon>Pseudomonadota</taxon>
        <taxon>Alphaproteobacteria</taxon>
        <taxon>Hyphomonadales</taxon>
        <taxon>Hyphomonadaceae</taxon>
        <taxon>Henriciella</taxon>
    </lineage>
</organism>
<dbReference type="SUPFAM" id="SSF141371">
    <property type="entry name" value="PilZ domain-like"/>
    <property type="match status" value="2"/>
</dbReference>
<proteinExistence type="predicted"/>
<sequence>MEAVKPRAAGLRPALELRKDRRRNRRVNVQLNGRFLAEGGNDHTLLTDNISCGGAAFVSRQQPAIGSRVVCYLDDLGRIESDVVRHTANGFAVRFHATSRKKEKIADRLTWLANVKVLGLTDEREAPRYASGGPALVKRADGRVLQCRTIDISLSGAAFETNGPTPFVGERVTVGNLIGEVVRTLRNGFAIRYLNKQDGA</sequence>